<dbReference type="SUPFAM" id="SSF48403">
    <property type="entry name" value="Ankyrin repeat"/>
    <property type="match status" value="1"/>
</dbReference>
<reference evidence="4 5" key="1">
    <citation type="submission" date="2017-10" db="EMBL/GenBank/DDBJ databases">
        <title>Comparative genomics in systemic dimorphic fungi from Ajellomycetaceae.</title>
        <authorList>
            <person name="Munoz J.F."/>
            <person name="Mcewen J.G."/>
            <person name="Clay O.K."/>
            <person name="Cuomo C.A."/>
        </authorList>
    </citation>
    <scope>NUCLEOTIDE SEQUENCE [LARGE SCALE GENOMIC DNA]</scope>
    <source>
        <strain evidence="4 5">UAMH7299</strain>
    </source>
</reference>
<keyword evidence="2 3" id="KW-0040">ANK repeat</keyword>
<dbReference type="PANTHER" id="PTHR24180">
    <property type="entry name" value="CYCLIN-DEPENDENT KINASE INHIBITOR 2C-RELATED"/>
    <property type="match status" value="1"/>
</dbReference>
<dbReference type="InterPro" id="IPR002110">
    <property type="entry name" value="Ankyrin_rpt"/>
</dbReference>
<dbReference type="AlphaFoldDB" id="A0A2B7X5Y1"/>
<dbReference type="Pfam" id="PF12796">
    <property type="entry name" value="Ank_2"/>
    <property type="match status" value="1"/>
</dbReference>
<dbReference type="InterPro" id="IPR036770">
    <property type="entry name" value="Ankyrin_rpt-contain_sf"/>
</dbReference>
<dbReference type="OrthoDB" id="4180939at2759"/>
<dbReference type="PROSITE" id="PS50088">
    <property type="entry name" value="ANK_REPEAT"/>
    <property type="match status" value="2"/>
</dbReference>
<dbReference type="InterPro" id="IPR051637">
    <property type="entry name" value="Ank_repeat_dom-contain_49"/>
</dbReference>
<dbReference type="PANTHER" id="PTHR24180:SF45">
    <property type="entry name" value="POLY [ADP-RIBOSE] POLYMERASE TANKYRASE"/>
    <property type="match status" value="1"/>
</dbReference>
<protein>
    <submittedName>
        <fullName evidence="4">Uncharacterized protein</fullName>
    </submittedName>
</protein>
<dbReference type="PROSITE" id="PS50297">
    <property type="entry name" value="ANK_REP_REGION"/>
    <property type="match status" value="2"/>
</dbReference>
<sequence>MSFPNVAMIFFLGQEALLTRVADFLPRDKDVRNLMLTATYHHRCLNEYLLKRALIPDICGRNAIVDSARRGLVHCMQEFFRYNEKTGGKFINARQRDAILFEASGHQHVAMVKFLLGKGVRPNTHRVPGRWALHGAVRAGSVEIAELLLDAGAMMEARSLHGWTTLHIAARKPVPDPHMTKFLIDRGADIHAKDLDGMTAEQALGFSMDDPVFFTLERQQSLKVLLIERISRLV</sequence>
<proteinExistence type="predicted"/>
<dbReference type="PRINTS" id="PR01415">
    <property type="entry name" value="ANKYRIN"/>
</dbReference>
<gene>
    <name evidence="4" type="ORF">AJ80_08077</name>
</gene>
<dbReference type="SMART" id="SM00248">
    <property type="entry name" value="ANK"/>
    <property type="match status" value="3"/>
</dbReference>
<feature type="repeat" description="ANK" evidence="3">
    <location>
        <begin position="128"/>
        <end position="160"/>
    </location>
</feature>
<evidence type="ECO:0000313" key="4">
    <source>
        <dbReference type="EMBL" id="PGH07064.1"/>
    </source>
</evidence>
<dbReference type="EMBL" id="PDNA01000173">
    <property type="protein sequence ID" value="PGH07064.1"/>
    <property type="molecule type" value="Genomic_DNA"/>
</dbReference>
<accession>A0A2B7X5Y1</accession>
<keyword evidence="5" id="KW-1185">Reference proteome</keyword>
<feature type="repeat" description="ANK" evidence="3">
    <location>
        <begin position="161"/>
        <end position="195"/>
    </location>
</feature>
<evidence type="ECO:0000256" key="3">
    <source>
        <dbReference type="PROSITE-ProRule" id="PRU00023"/>
    </source>
</evidence>
<keyword evidence="1" id="KW-0677">Repeat</keyword>
<evidence type="ECO:0000256" key="2">
    <source>
        <dbReference type="ARBA" id="ARBA00023043"/>
    </source>
</evidence>
<name>A0A2B7X5Y1_POLH7</name>
<dbReference type="Gene3D" id="1.25.40.20">
    <property type="entry name" value="Ankyrin repeat-containing domain"/>
    <property type="match status" value="1"/>
</dbReference>
<evidence type="ECO:0000313" key="5">
    <source>
        <dbReference type="Proteomes" id="UP000224634"/>
    </source>
</evidence>
<organism evidence="4 5">
    <name type="scientific">Polytolypa hystricis (strain UAMH7299)</name>
    <dbReference type="NCBI Taxonomy" id="1447883"/>
    <lineage>
        <taxon>Eukaryota</taxon>
        <taxon>Fungi</taxon>
        <taxon>Dikarya</taxon>
        <taxon>Ascomycota</taxon>
        <taxon>Pezizomycotina</taxon>
        <taxon>Eurotiomycetes</taxon>
        <taxon>Eurotiomycetidae</taxon>
        <taxon>Onygenales</taxon>
        <taxon>Onygenales incertae sedis</taxon>
        <taxon>Polytolypa</taxon>
    </lineage>
</organism>
<dbReference type="STRING" id="1447883.A0A2B7X5Y1"/>
<evidence type="ECO:0000256" key="1">
    <source>
        <dbReference type="ARBA" id="ARBA00022737"/>
    </source>
</evidence>
<dbReference type="Proteomes" id="UP000224634">
    <property type="component" value="Unassembled WGS sequence"/>
</dbReference>
<comment type="caution">
    <text evidence="4">The sequence shown here is derived from an EMBL/GenBank/DDBJ whole genome shotgun (WGS) entry which is preliminary data.</text>
</comment>